<accession>A0AAV6GRF9</accession>
<dbReference type="AlphaFoldDB" id="A0AAV6GRF9"/>
<organism evidence="2 3">
    <name type="scientific">Alosa alosa</name>
    <name type="common">allis shad</name>
    <dbReference type="NCBI Taxonomy" id="278164"/>
    <lineage>
        <taxon>Eukaryota</taxon>
        <taxon>Metazoa</taxon>
        <taxon>Chordata</taxon>
        <taxon>Craniata</taxon>
        <taxon>Vertebrata</taxon>
        <taxon>Euteleostomi</taxon>
        <taxon>Actinopterygii</taxon>
        <taxon>Neopterygii</taxon>
        <taxon>Teleostei</taxon>
        <taxon>Clupei</taxon>
        <taxon>Clupeiformes</taxon>
        <taxon>Clupeoidei</taxon>
        <taxon>Clupeidae</taxon>
        <taxon>Alosa</taxon>
    </lineage>
</organism>
<protein>
    <submittedName>
        <fullName evidence="2">Uncharacterized protein</fullName>
    </submittedName>
</protein>
<feature type="compositionally biased region" description="Basic and acidic residues" evidence="1">
    <location>
        <begin position="12"/>
        <end position="22"/>
    </location>
</feature>
<reference evidence="2" key="1">
    <citation type="submission" date="2020-10" db="EMBL/GenBank/DDBJ databases">
        <title>Chromosome-scale genome assembly of the Allis shad, Alosa alosa.</title>
        <authorList>
            <person name="Margot Z."/>
            <person name="Christophe K."/>
            <person name="Cabau C."/>
            <person name="Louis A."/>
            <person name="Berthelot C."/>
            <person name="Parey E."/>
            <person name="Roest Crollius H."/>
            <person name="Montfort J."/>
            <person name="Robinson-Rechavi M."/>
            <person name="Bucao C."/>
            <person name="Bouchez O."/>
            <person name="Gislard M."/>
            <person name="Lluch J."/>
            <person name="Milhes M."/>
            <person name="Lampietro C."/>
            <person name="Lopez Roques C."/>
            <person name="Donnadieu C."/>
            <person name="Braasch I."/>
            <person name="Desvignes T."/>
            <person name="Postlethwait J."/>
            <person name="Bobe J."/>
            <person name="Guiguen Y."/>
        </authorList>
    </citation>
    <scope>NUCLEOTIDE SEQUENCE</scope>
    <source>
        <strain evidence="2">M-15738</strain>
        <tissue evidence="2">Blood</tissue>
    </source>
</reference>
<evidence type="ECO:0000313" key="2">
    <source>
        <dbReference type="EMBL" id="KAG5275411.1"/>
    </source>
</evidence>
<sequence length="141" mass="15559">MAGVRPAAATAQDERCRQEKWDKHSHHSLMSQQVKLPFFKPSHCISTLRRASGGPRGPGGRLLKKTPHKPRPRPNPDHVQTQTTSKPRPRPNPAHIQTQATSNPRPPPLNGPVGSLPAATLSLYHQLHWHQCLLDAGLGNQ</sequence>
<comment type="caution">
    <text evidence="2">The sequence shown here is derived from an EMBL/GenBank/DDBJ whole genome shotgun (WGS) entry which is preliminary data.</text>
</comment>
<proteinExistence type="predicted"/>
<evidence type="ECO:0000256" key="1">
    <source>
        <dbReference type="SAM" id="MobiDB-lite"/>
    </source>
</evidence>
<gene>
    <name evidence="2" type="ORF">AALO_G00119990</name>
</gene>
<feature type="region of interest" description="Disordered" evidence="1">
    <location>
        <begin position="46"/>
        <end position="114"/>
    </location>
</feature>
<feature type="region of interest" description="Disordered" evidence="1">
    <location>
        <begin position="1"/>
        <end position="28"/>
    </location>
</feature>
<evidence type="ECO:0000313" key="3">
    <source>
        <dbReference type="Proteomes" id="UP000823561"/>
    </source>
</evidence>
<dbReference type="EMBL" id="JADWDJ010000009">
    <property type="protein sequence ID" value="KAG5275411.1"/>
    <property type="molecule type" value="Genomic_DNA"/>
</dbReference>
<name>A0AAV6GRF9_9TELE</name>
<keyword evidence="3" id="KW-1185">Reference proteome</keyword>
<feature type="compositionally biased region" description="Basic residues" evidence="1">
    <location>
        <begin position="62"/>
        <end position="72"/>
    </location>
</feature>
<dbReference type="Proteomes" id="UP000823561">
    <property type="component" value="Chromosome 9"/>
</dbReference>